<dbReference type="InterPro" id="IPR000073">
    <property type="entry name" value="AB_hydrolase_1"/>
</dbReference>
<dbReference type="RefSeq" id="WP_014276865.1">
    <property type="nucleotide sequence ID" value="NZ_BIMW01000190.1"/>
</dbReference>
<evidence type="ECO:0000259" key="2">
    <source>
        <dbReference type="Pfam" id="PF00561"/>
    </source>
</evidence>
<evidence type="ECO:0000313" key="3">
    <source>
        <dbReference type="EMBL" id="GCE96395.1"/>
    </source>
</evidence>
<accession>A0A5M3TD66</accession>
<comment type="caution">
    <text evidence="3">The sequence shown here is derived from an EMBL/GenBank/DDBJ whole genome shotgun (WGS) entry which is preliminary data.</text>
</comment>
<name>A0A5M3TD66_LIMPL</name>
<evidence type="ECO:0000256" key="1">
    <source>
        <dbReference type="ARBA" id="ARBA00010884"/>
    </source>
</evidence>
<dbReference type="GeneID" id="301685203"/>
<proteinExistence type="inferred from homology"/>
<dbReference type="Gene3D" id="3.40.50.1820">
    <property type="entry name" value="alpha/beta hydrolase"/>
    <property type="match status" value="1"/>
</dbReference>
<dbReference type="InterPro" id="IPR050960">
    <property type="entry name" value="AB_hydrolase_4_sf"/>
</dbReference>
<keyword evidence="4" id="KW-1185">Reference proteome</keyword>
<protein>
    <recommendedName>
        <fullName evidence="2">AB hydrolase-1 domain-containing protein</fullName>
    </recommendedName>
</protein>
<organism evidence="3 4">
    <name type="scientific">Limnospira platensis NIES-46</name>
    <dbReference type="NCBI Taxonomy" id="1236695"/>
    <lineage>
        <taxon>Bacteria</taxon>
        <taxon>Bacillati</taxon>
        <taxon>Cyanobacteriota</taxon>
        <taxon>Cyanophyceae</taxon>
        <taxon>Oscillatoriophycideae</taxon>
        <taxon>Oscillatoriales</taxon>
        <taxon>Sirenicapillariaceae</taxon>
        <taxon>Limnospira</taxon>
    </lineage>
</organism>
<dbReference type="Pfam" id="PF00561">
    <property type="entry name" value="Abhydrolase_1"/>
    <property type="match status" value="1"/>
</dbReference>
<reference evidence="3 4" key="1">
    <citation type="journal article" date="2019" name="J Genomics">
        <title>The Draft Genome of a Hydrogen-producing Cyanobacterium, Arthrospira platensis NIES-46.</title>
        <authorList>
            <person name="Suzuki S."/>
            <person name="Yamaguchi H."/>
            <person name="Kawachi M."/>
        </authorList>
    </citation>
    <scope>NUCLEOTIDE SEQUENCE [LARGE SCALE GENOMIC DNA]</scope>
    <source>
        <strain evidence="3 4">NIES-46</strain>
    </source>
</reference>
<dbReference type="Proteomes" id="UP000326169">
    <property type="component" value="Unassembled WGS sequence"/>
</dbReference>
<evidence type="ECO:0000313" key="4">
    <source>
        <dbReference type="Proteomes" id="UP000326169"/>
    </source>
</evidence>
<dbReference type="PANTHER" id="PTHR10794">
    <property type="entry name" value="ABHYDROLASE DOMAIN-CONTAINING PROTEIN"/>
    <property type="match status" value="1"/>
</dbReference>
<feature type="domain" description="AB hydrolase-1" evidence="2">
    <location>
        <begin position="73"/>
        <end position="313"/>
    </location>
</feature>
<dbReference type="InterPro" id="IPR029058">
    <property type="entry name" value="AB_hydrolase_fold"/>
</dbReference>
<comment type="similarity">
    <text evidence="1">Belongs to the AB hydrolase superfamily. AB hydrolase 4 family.</text>
</comment>
<dbReference type="InterPro" id="IPR012020">
    <property type="entry name" value="ABHD4"/>
</dbReference>
<dbReference type="SUPFAM" id="SSF53474">
    <property type="entry name" value="alpha/beta-Hydrolases"/>
    <property type="match status" value="1"/>
</dbReference>
<dbReference type="PANTHER" id="PTHR10794:SF94">
    <property type="entry name" value="ESTERASE YHET-RELATED"/>
    <property type="match status" value="1"/>
</dbReference>
<dbReference type="EMBL" id="BIMW01000190">
    <property type="protein sequence ID" value="GCE96395.1"/>
    <property type="molecule type" value="Genomic_DNA"/>
</dbReference>
<gene>
    <name evidence="3" type="ORF">NIES46_44670</name>
</gene>
<sequence>MSPSPSYRPPFFLKNGLIMTLYTALQISKTWQNHTHESPPPYQQKIFTGAGGVPIFGIYAIPPNPKGTIIATYGIVGDLENQWFLKILGRQAFARGYAVVLFDWRAHGKTGKLSPTLQSDGLYEGEDFVEIANQSLALGCPAPLRLLGFSLGGQLALWGLKAAQSSSNLDIAGAAVMCPSLDSNRSLTYLENHPVGKYLEKAITRQLQILAHQLNQNHPNIFNPEAIARVNSIRSFDHELVIEKLGFATVEDYFTASSGLQILPQLHKPTLILYAQDDPLFDPSIIPDLKAIAKQNKAIDLWLTPSGGHVCHISSKSCQKQWGDRDPWWAWNRILNWFDTHV</sequence>
<dbReference type="PIRSF" id="PIRSF005211">
    <property type="entry name" value="Ab_hydro_YheT"/>
    <property type="match status" value="1"/>
</dbReference>